<dbReference type="GeneID" id="103111509"/>
<feature type="compositionally biased region" description="Polar residues" evidence="5">
    <location>
        <begin position="93"/>
        <end position="111"/>
    </location>
</feature>
<evidence type="ECO:0000256" key="2">
    <source>
        <dbReference type="ARBA" id="ARBA00022737"/>
    </source>
</evidence>
<accession>A0ABM3YAE3</accession>
<keyword evidence="2 4" id="KW-0677">Repeat</keyword>
<proteinExistence type="inferred from homology"/>
<gene>
    <name evidence="7" type="primary">ANXA13</name>
</gene>
<dbReference type="PROSITE" id="PS51897">
    <property type="entry name" value="ANNEXIN_2"/>
    <property type="match status" value="4"/>
</dbReference>
<evidence type="ECO:0000313" key="7">
    <source>
        <dbReference type="RefSeq" id="XP_060058037.1"/>
    </source>
</evidence>
<dbReference type="InterPro" id="IPR018252">
    <property type="entry name" value="Annexin_repeat_CS"/>
</dbReference>
<keyword evidence="3 4" id="KW-0041">Annexin</keyword>
<feature type="region of interest" description="Disordered" evidence="5">
    <location>
        <begin position="93"/>
        <end position="139"/>
    </location>
</feature>
<evidence type="ECO:0000256" key="3">
    <source>
        <dbReference type="ARBA" id="ARBA00023216"/>
    </source>
</evidence>
<dbReference type="PRINTS" id="PR00196">
    <property type="entry name" value="ANNEXIN"/>
</dbReference>
<dbReference type="PRINTS" id="PR01811">
    <property type="entry name" value="ANNEXINXIII"/>
</dbReference>
<comment type="domain">
    <text evidence="4">A pair of annexin repeats may form one binding site for calcium and phospholipid.</text>
</comment>
<dbReference type="InterPro" id="IPR018502">
    <property type="entry name" value="Annexin_repeat"/>
</dbReference>
<dbReference type="InterPro" id="IPR009166">
    <property type="entry name" value="ANX13"/>
</dbReference>
<dbReference type="InterPro" id="IPR001464">
    <property type="entry name" value="Annexin"/>
</dbReference>
<sequence length="440" mass="49118">MGNKPGISAVQVNLMVYHQIKLHAYFKACQVSLQVEEAEEHAQVHGQLLSVPWQRPATDRSAQVDTQIGHRPFGSGLAFLCISFLNPQSQSYTFSEGSQQLPKGDTHSSAAEQPLTHPRCSGEPGAQQPAKARSHEGFNVDRDAKKLNKACKGMGTDDSAIIEILSSRTSNERQQIKQKYKATYGKDLEKVLKGELSGNFKKAALALLDQPSEYDARKLNKAMKGLGTDEMVLIEILCTRTNKEIITIQEAYQRLFDKSLESDIKDDTSGNLKKILVSLMQANRDEGNEVDKDLAAQDAKDLYDAGEGRWGTDELAFNEVLAKRNYKQLQATFEAYQVLIGKDLEEAIEEETSGYLQKAYLTIVRCARDREGYFADRLYKSMKGAGTDEKTLIHIIVTRAEVDLLGIKAKFQEKYQKSLADMVRSDTSGDFQKLLLALLH</sequence>
<dbReference type="Pfam" id="PF00191">
    <property type="entry name" value="Annexin"/>
    <property type="match status" value="4"/>
</dbReference>
<dbReference type="PROSITE" id="PS00223">
    <property type="entry name" value="ANNEXIN_1"/>
    <property type="match status" value="3"/>
</dbReference>
<dbReference type="PANTHER" id="PTHR10502">
    <property type="entry name" value="ANNEXIN"/>
    <property type="match status" value="1"/>
</dbReference>
<dbReference type="Proteomes" id="UP001652624">
    <property type="component" value="Chromosome 1"/>
</dbReference>
<comment type="similarity">
    <text evidence="1 4">Belongs to the annexin family.</text>
</comment>
<dbReference type="RefSeq" id="XP_060058037.1">
    <property type="nucleotide sequence ID" value="XM_060202054.1"/>
</dbReference>
<reference evidence="6" key="1">
    <citation type="submission" date="2025-05" db="UniProtKB">
        <authorList>
            <consortium name="RefSeq"/>
        </authorList>
    </citation>
    <scope>NUCLEOTIDE SEQUENCE [LARGE SCALE GENOMIC DNA]</scope>
</reference>
<evidence type="ECO:0000256" key="5">
    <source>
        <dbReference type="SAM" id="MobiDB-lite"/>
    </source>
</evidence>
<keyword evidence="4" id="KW-0106">Calcium</keyword>
<evidence type="ECO:0000313" key="6">
    <source>
        <dbReference type="Proteomes" id="UP001652624"/>
    </source>
</evidence>
<evidence type="ECO:0000256" key="1">
    <source>
        <dbReference type="ARBA" id="ARBA00007831"/>
    </source>
</evidence>
<reference evidence="7" key="2">
    <citation type="submission" date="2025-08" db="UniProtKB">
        <authorList>
            <consortium name="RefSeq"/>
        </authorList>
    </citation>
    <scope>IDENTIFICATION</scope>
</reference>
<dbReference type="Gene3D" id="1.10.220.10">
    <property type="entry name" value="Annexin"/>
    <property type="match status" value="4"/>
</dbReference>
<organism evidence="6 7">
    <name type="scientific">Erinaceus europaeus</name>
    <name type="common">Western European hedgehog</name>
    <dbReference type="NCBI Taxonomy" id="9365"/>
    <lineage>
        <taxon>Eukaryota</taxon>
        <taxon>Metazoa</taxon>
        <taxon>Chordata</taxon>
        <taxon>Craniata</taxon>
        <taxon>Vertebrata</taxon>
        <taxon>Euteleostomi</taxon>
        <taxon>Mammalia</taxon>
        <taxon>Eutheria</taxon>
        <taxon>Laurasiatheria</taxon>
        <taxon>Eulipotyphla</taxon>
        <taxon>Erinaceidae</taxon>
        <taxon>Erinaceinae</taxon>
        <taxon>Erinaceus</taxon>
    </lineage>
</organism>
<dbReference type="PANTHER" id="PTHR10502:SF175">
    <property type="entry name" value="ANNEXIN A13"/>
    <property type="match status" value="1"/>
</dbReference>
<name>A0ABM3YAE3_ERIEU</name>
<protein>
    <recommendedName>
        <fullName evidence="4">Annexin</fullName>
    </recommendedName>
</protein>
<dbReference type="SUPFAM" id="SSF47874">
    <property type="entry name" value="Annexin"/>
    <property type="match status" value="1"/>
</dbReference>
<dbReference type="SMART" id="SM00335">
    <property type="entry name" value="ANX"/>
    <property type="match status" value="4"/>
</dbReference>
<keyword evidence="4" id="KW-0111">Calcium/phospholipid-binding</keyword>
<keyword evidence="6" id="KW-1185">Reference proteome</keyword>
<dbReference type="InterPro" id="IPR037104">
    <property type="entry name" value="Annexin_sf"/>
</dbReference>
<evidence type="ECO:0000256" key="4">
    <source>
        <dbReference type="RuleBase" id="RU003540"/>
    </source>
</evidence>